<evidence type="ECO:0000313" key="1">
    <source>
        <dbReference type="EMBL" id="KAG9219414.1"/>
    </source>
</evidence>
<protein>
    <submittedName>
        <fullName evidence="1">Uncharacterized protein</fullName>
    </submittedName>
</protein>
<name>A0ACB7IPK5_PLECO</name>
<dbReference type="EMBL" id="WQMT02000009">
    <property type="protein sequence ID" value="KAG9219414.1"/>
    <property type="molecule type" value="Genomic_DNA"/>
</dbReference>
<comment type="caution">
    <text evidence="1">The sequence shown here is derived from an EMBL/GenBank/DDBJ whole genome shotgun (WGS) entry which is preliminary data.</text>
</comment>
<gene>
    <name evidence="1" type="ORF">CCMSSC00406_0005308</name>
</gene>
<dbReference type="Proteomes" id="UP000824881">
    <property type="component" value="Unassembled WGS sequence"/>
</dbReference>
<organism evidence="1 2">
    <name type="scientific">Pleurotus cornucopiae</name>
    <name type="common">Cornucopia mushroom</name>
    <dbReference type="NCBI Taxonomy" id="5321"/>
    <lineage>
        <taxon>Eukaryota</taxon>
        <taxon>Fungi</taxon>
        <taxon>Dikarya</taxon>
        <taxon>Basidiomycota</taxon>
        <taxon>Agaricomycotina</taxon>
        <taxon>Agaricomycetes</taxon>
        <taxon>Agaricomycetidae</taxon>
        <taxon>Agaricales</taxon>
        <taxon>Pleurotineae</taxon>
        <taxon>Pleurotaceae</taxon>
        <taxon>Pleurotus</taxon>
    </lineage>
</organism>
<proteinExistence type="predicted"/>
<sequence>MSSDERGKNFGHCVACFLHLETDNCQSCKRKSPNGTSAKKAENFSKDPPPQNTSNPPTQDKPPPHNTSPSPSLPSNPTQPSTTVPKPSSNAPSSNSPSSHSSPSSSPVESAFGTSKVPIPTGRESHPITNITGSAPVTQSPSTQTSASANTTPSSVKANEHLATILGVVCGVLSFLLLCLAFWFFLRQRSRRRQRRDSANNWQWFQRYDKWKKDVYSPSVKGRDLPDYGRVESGENRRSPEMWGESNRRLTQDNLEILERHSSRTSSVKSHNMVGSGQSSNSQHTLPTSSKRRDLKRVFSMGALTHTTGTTSKSALVIALPPESHPKETQGSSPSSKILQLLRTYDPVQSRTGPRSPGQIHNTI</sequence>
<keyword evidence="2" id="KW-1185">Reference proteome</keyword>
<accession>A0ACB7IPK5</accession>
<evidence type="ECO:0000313" key="2">
    <source>
        <dbReference type="Proteomes" id="UP000824881"/>
    </source>
</evidence>
<reference evidence="1 2" key="1">
    <citation type="journal article" date="2021" name="Appl. Environ. Microbiol.">
        <title>Genetic linkage and physical mapping for an oyster mushroom Pleurotus cornucopiae and QTL analysis for the trait cap color.</title>
        <authorList>
            <person name="Zhang Y."/>
            <person name="Gao W."/>
            <person name="Sonnenberg A."/>
            <person name="Chen Q."/>
            <person name="Zhang J."/>
            <person name="Huang C."/>
        </authorList>
    </citation>
    <scope>NUCLEOTIDE SEQUENCE [LARGE SCALE GENOMIC DNA]</scope>
    <source>
        <strain evidence="1">CCMSSC00406</strain>
    </source>
</reference>